<dbReference type="GO" id="GO:0018580">
    <property type="term" value="F:nitronate monooxygenase activity"/>
    <property type="evidence" value="ECO:0007669"/>
    <property type="project" value="InterPro"/>
</dbReference>
<organism evidence="6 7">
    <name type="scientific">Stutzerimonas stutzeri</name>
    <name type="common">Pseudomonas stutzeri</name>
    <dbReference type="NCBI Taxonomy" id="316"/>
    <lineage>
        <taxon>Bacteria</taxon>
        <taxon>Pseudomonadati</taxon>
        <taxon>Pseudomonadota</taxon>
        <taxon>Gammaproteobacteria</taxon>
        <taxon>Pseudomonadales</taxon>
        <taxon>Pseudomonadaceae</taxon>
        <taxon>Stutzerimonas</taxon>
    </lineage>
</organism>
<dbReference type="FunFam" id="3.20.20.70:FF:000210">
    <property type="entry name" value="2-nitropropane dioxygenase"/>
    <property type="match status" value="1"/>
</dbReference>
<evidence type="ECO:0000256" key="3">
    <source>
        <dbReference type="ARBA" id="ARBA00022643"/>
    </source>
</evidence>
<dbReference type="InterPro" id="IPR004136">
    <property type="entry name" value="NMO"/>
</dbReference>
<name>A0A5S5BK75_STUST</name>
<dbReference type="Proteomes" id="UP000324282">
    <property type="component" value="Unassembled WGS sequence"/>
</dbReference>
<protein>
    <submittedName>
        <fullName evidence="6">Nitronate monooxygenase</fullName>
    </submittedName>
</protein>
<gene>
    <name evidence="6" type="ORF">A9A72_1207</name>
</gene>
<dbReference type="EMBL" id="VNHQ01000010">
    <property type="protein sequence ID" value="TYP66686.1"/>
    <property type="molecule type" value="Genomic_DNA"/>
</dbReference>
<dbReference type="Pfam" id="PF03060">
    <property type="entry name" value="NMO"/>
    <property type="match status" value="1"/>
</dbReference>
<dbReference type="InterPro" id="IPR013785">
    <property type="entry name" value="Aldolase_TIM"/>
</dbReference>
<reference evidence="6 7" key="1">
    <citation type="submission" date="2019-07" db="EMBL/GenBank/DDBJ databases">
        <title>Deep subsurface shale carbon reservoir microbial communities from Ohio and West Virginia, USA.</title>
        <authorList>
            <person name="Wrighton K."/>
        </authorList>
    </citation>
    <scope>NUCLEOTIDE SEQUENCE [LARGE SCALE GENOMIC DNA]</scope>
    <source>
        <strain evidence="6 7">NP_8Ht</strain>
    </source>
</reference>
<evidence type="ECO:0000313" key="6">
    <source>
        <dbReference type="EMBL" id="TYP66686.1"/>
    </source>
</evidence>
<dbReference type="PANTHER" id="PTHR42747">
    <property type="entry name" value="NITRONATE MONOOXYGENASE-RELATED"/>
    <property type="match status" value="1"/>
</dbReference>
<dbReference type="CDD" id="cd04730">
    <property type="entry name" value="NPD_like"/>
    <property type="match status" value="1"/>
</dbReference>
<keyword evidence="3" id="KW-0288">FMN</keyword>
<evidence type="ECO:0000256" key="4">
    <source>
        <dbReference type="ARBA" id="ARBA00023002"/>
    </source>
</evidence>
<proteinExistence type="inferred from homology"/>
<evidence type="ECO:0000313" key="7">
    <source>
        <dbReference type="Proteomes" id="UP000324282"/>
    </source>
</evidence>
<dbReference type="OrthoDB" id="9778912at2"/>
<sequence>MTLPAILEERLRLPLVAAPMFLVSNPALVAACCTSGVVGSFPALNQRESSGFRDWLQEIDQHLKVADKPAPYAVNLIVHHSNPRLQADLAICVEQQVPIVITSLGAVKEVVDAVHSYGGLVFHDITTRRHAEKAAEAGVDGLIAVAAGAGGHAGTWSPFALVAEIRQFFDKTLLLSGCLNHGHEILAAQLLGADLAYMGTRFIATRESQASYEYKQMLLQAHAADIVHTAAVSGVPASFLRQSLQQAGYDDDRLKNKGEMNYGEKLKPVSDEAKAWKTVWSAGQGVGEIRDLPSSEELIARLDREYRAAHDQALQLSQRWLRQP</sequence>
<evidence type="ECO:0000256" key="2">
    <source>
        <dbReference type="ARBA" id="ARBA00022630"/>
    </source>
</evidence>
<keyword evidence="5 6" id="KW-0503">Monooxygenase</keyword>
<dbReference type="AlphaFoldDB" id="A0A5S5BK75"/>
<evidence type="ECO:0000256" key="5">
    <source>
        <dbReference type="ARBA" id="ARBA00023033"/>
    </source>
</evidence>
<dbReference type="Gene3D" id="3.20.20.70">
    <property type="entry name" value="Aldolase class I"/>
    <property type="match status" value="1"/>
</dbReference>
<keyword evidence="4" id="KW-0560">Oxidoreductase</keyword>
<dbReference type="RefSeq" id="WP_148923797.1">
    <property type="nucleotide sequence ID" value="NZ_VNHQ01000010.1"/>
</dbReference>
<comment type="similarity">
    <text evidence="1">Belongs to the nitronate monooxygenase family. NMO class I subfamily.</text>
</comment>
<keyword evidence="2" id="KW-0285">Flavoprotein</keyword>
<dbReference type="SUPFAM" id="SSF51412">
    <property type="entry name" value="Inosine monophosphate dehydrogenase (IMPDH)"/>
    <property type="match status" value="1"/>
</dbReference>
<dbReference type="PANTHER" id="PTHR42747:SF4">
    <property type="entry name" value="BLR1330 PROTEIN"/>
    <property type="match status" value="1"/>
</dbReference>
<evidence type="ECO:0000256" key="1">
    <source>
        <dbReference type="ARBA" id="ARBA00009881"/>
    </source>
</evidence>
<accession>A0A5S5BK75</accession>
<comment type="caution">
    <text evidence="6">The sequence shown here is derived from an EMBL/GenBank/DDBJ whole genome shotgun (WGS) entry which is preliminary data.</text>
</comment>